<keyword evidence="11" id="KW-0511">Multifunctional enzyme</keyword>
<keyword evidence="10" id="KW-0456">Lyase</keyword>
<dbReference type="InterPro" id="IPR036291">
    <property type="entry name" value="NAD(P)-bd_dom_sf"/>
</dbReference>
<evidence type="ECO:0000256" key="11">
    <source>
        <dbReference type="ARBA" id="ARBA00023268"/>
    </source>
</evidence>
<dbReference type="EC" id="4.2.1.17" evidence="4"/>
<evidence type="ECO:0000256" key="7">
    <source>
        <dbReference type="ARBA" id="ARBA00023002"/>
    </source>
</evidence>
<dbReference type="InterPro" id="IPR050136">
    <property type="entry name" value="FA_oxidation_alpha_subunit"/>
</dbReference>
<feature type="domain" description="3-hydroxyacyl-CoA dehydrogenase NAD binding" evidence="15">
    <location>
        <begin position="316"/>
        <end position="494"/>
    </location>
</feature>
<evidence type="ECO:0000256" key="4">
    <source>
        <dbReference type="ARBA" id="ARBA00012076"/>
    </source>
</evidence>
<evidence type="ECO:0000256" key="13">
    <source>
        <dbReference type="SAM" id="MobiDB-lite"/>
    </source>
</evidence>
<dbReference type="InterPro" id="IPR006108">
    <property type="entry name" value="3HC_DH_C"/>
</dbReference>
<accession>A0A225EDA7</accession>
<dbReference type="CDD" id="cd06558">
    <property type="entry name" value="crotonase-like"/>
    <property type="match status" value="1"/>
</dbReference>
<feature type="domain" description="3-hydroxyacyl-CoA dehydrogenase C-terminal" evidence="14">
    <location>
        <begin position="497"/>
        <end position="590"/>
    </location>
</feature>
<gene>
    <name evidence="16" type="ORF">FRUB_00998</name>
</gene>
<dbReference type="GO" id="GO:0006635">
    <property type="term" value="P:fatty acid beta-oxidation"/>
    <property type="evidence" value="ECO:0007669"/>
    <property type="project" value="UniProtKB-UniPathway"/>
</dbReference>
<keyword evidence="7" id="KW-0560">Oxidoreductase</keyword>
<dbReference type="GO" id="GO:0016509">
    <property type="term" value="F:long-chain (3S)-3-hydroxyacyl-CoA dehydrogenase (NAD+) activity"/>
    <property type="evidence" value="ECO:0007669"/>
    <property type="project" value="TreeGrafter"/>
</dbReference>
<evidence type="ECO:0000256" key="3">
    <source>
        <dbReference type="ARBA" id="ARBA00008750"/>
    </source>
</evidence>
<dbReference type="InterPro" id="IPR029045">
    <property type="entry name" value="ClpP/crotonase-like_dom_sf"/>
</dbReference>
<dbReference type="Pfam" id="PF00725">
    <property type="entry name" value="3HCDH"/>
    <property type="match status" value="2"/>
</dbReference>
<evidence type="ECO:0000259" key="15">
    <source>
        <dbReference type="Pfam" id="PF02737"/>
    </source>
</evidence>
<dbReference type="GO" id="GO:0070403">
    <property type="term" value="F:NAD+ binding"/>
    <property type="evidence" value="ECO:0007669"/>
    <property type="project" value="InterPro"/>
</dbReference>
<dbReference type="InterPro" id="IPR008927">
    <property type="entry name" value="6-PGluconate_DH-like_C_sf"/>
</dbReference>
<evidence type="ECO:0000256" key="5">
    <source>
        <dbReference type="ARBA" id="ARBA00022832"/>
    </source>
</evidence>
<dbReference type="EMBL" id="NIDE01000001">
    <property type="protein sequence ID" value="OWK47299.1"/>
    <property type="molecule type" value="Genomic_DNA"/>
</dbReference>
<feature type="region of interest" description="Disordered" evidence="13">
    <location>
        <begin position="594"/>
        <end position="617"/>
    </location>
</feature>
<dbReference type="Pfam" id="PF00378">
    <property type="entry name" value="ECH_1"/>
    <property type="match status" value="1"/>
</dbReference>
<dbReference type="RefSeq" id="WP_088252423.1">
    <property type="nucleotide sequence ID" value="NZ_NIDE01000001.1"/>
</dbReference>
<evidence type="ECO:0000256" key="12">
    <source>
        <dbReference type="ARBA" id="ARBA00049556"/>
    </source>
</evidence>
<dbReference type="SUPFAM" id="SSF52096">
    <property type="entry name" value="ClpP/crotonase"/>
    <property type="match status" value="1"/>
</dbReference>
<comment type="similarity">
    <text evidence="2">In the central section; belongs to the 3-hydroxyacyl-CoA dehydrogenase family.</text>
</comment>
<evidence type="ECO:0000256" key="6">
    <source>
        <dbReference type="ARBA" id="ARBA00022963"/>
    </source>
</evidence>
<keyword evidence="9" id="KW-0443">Lipid metabolism</keyword>
<comment type="pathway">
    <text evidence="1">Lipid metabolism; fatty acid beta-oxidation.</text>
</comment>
<dbReference type="InterPro" id="IPR001753">
    <property type="entry name" value="Enoyl-CoA_hydra/iso"/>
</dbReference>
<dbReference type="UniPathway" id="UPA00659"/>
<dbReference type="OrthoDB" id="9771883at2"/>
<organism evidence="16 17">
    <name type="scientific">Fimbriiglobus ruber</name>
    <dbReference type="NCBI Taxonomy" id="1908690"/>
    <lineage>
        <taxon>Bacteria</taxon>
        <taxon>Pseudomonadati</taxon>
        <taxon>Planctomycetota</taxon>
        <taxon>Planctomycetia</taxon>
        <taxon>Gemmatales</taxon>
        <taxon>Gemmataceae</taxon>
        <taxon>Fimbriiglobus</taxon>
    </lineage>
</organism>
<reference evidence="17" key="1">
    <citation type="submission" date="2017-06" db="EMBL/GenBank/DDBJ databases">
        <title>Genome analysis of Fimbriiglobus ruber SP5, the first member of the order Planctomycetales with confirmed chitinolytic capability.</title>
        <authorList>
            <person name="Ravin N.V."/>
            <person name="Rakitin A.L."/>
            <person name="Ivanova A.A."/>
            <person name="Beletsky A.V."/>
            <person name="Kulichevskaya I.S."/>
            <person name="Mardanov A.V."/>
            <person name="Dedysh S.N."/>
        </authorList>
    </citation>
    <scope>NUCLEOTIDE SEQUENCE [LARGE SCALE GENOMIC DNA]</scope>
    <source>
        <strain evidence="17">SP5</strain>
    </source>
</reference>
<dbReference type="InterPro" id="IPR006176">
    <property type="entry name" value="3-OHacyl-CoA_DH_NAD-bd"/>
</dbReference>
<protein>
    <recommendedName>
        <fullName evidence="4">enoyl-CoA hydratase</fullName>
        <ecNumber evidence="4">4.2.1.17</ecNumber>
    </recommendedName>
</protein>
<evidence type="ECO:0000256" key="2">
    <source>
        <dbReference type="ARBA" id="ARBA00007005"/>
    </source>
</evidence>
<keyword evidence="5" id="KW-0276">Fatty acid metabolism</keyword>
<feature type="domain" description="3-hydroxyacyl-CoA dehydrogenase C-terminal" evidence="14">
    <location>
        <begin position="627"/>
        <end position="711"/>
    </location>
</feature>
<proteinExistence type="inferred from homology"/>
<dbReference type="SUPFAM" id="SSF48179">
    <property type="entry name" value="6-phosphogluconate dehydrogenase C-terminal domain-like"/>
    <property type="match status" value="2"/>
</dbReference>
<keyword evidence="17" id="KW-1185">Reference proteome</keyword>
<keyword evidence="6" id="KW-0442">Lipid degradation</keyword>
<evidence type="ECO:0000256" key="10">
    <source>
        <dbReference type="ARBA" id="ARBA00023239"/>
    </source>
</evidence>
<evidence type="ECO:0000313" key="17">
    <source>
        <dbReference type="Proteomes" id="UP000214646"/>
    </source>
</evidence>
<dbReference type="InterPro" id="IPR006180">
    <property type="entry name" value="3-OHacyl-CoA_DH_CS"/>
</dbReference>
<evidence type="ECO:0000313" key="16">
    <source>
        <dbReference type="EMBL" id="OWK47299.1"/>
    </source>
</evidence>
<dbReference type="Gene3D" id="3.40.50.720">
    <property type="entry name" value="NAD(P)-binding Rossmann-like Domain"/>
    <property type="match status" value="1"/>
</dbReference>
<evidence type="ECO:0000259" key="14">
    <source>
        <dbReference type="Pfam" id="PF00725"/>
    </source>
</evidence>
<name>A0A225EDA7_9BACT</name>
<comment type="catalytic activity">
    <reaction evidence="12">
        <text>a (3S)-3-hydroxyacyl-CoA + NAD(+) = a 3-oxoacyl-CoA + NADH + H(+)</text>
        <dbReference type="Rhea" id="RHEA:22432"/>
        <dbReference type="ChEBI" id="CHEBI:15378"/>
        <dbReference type="ChEBI" id="CHEBI:57318"/>
        <dbReference type="ChEBI" id="CHEBI:57540"/>
        <dbReference type="ChEBI" id="CHEBI:57945"/>
        <dbReference type="ChEBI" id="CHEBI:90726"/>
        <dbReference type="EC" id="1.1.1.35"/>
    </reaction>
</comment>
<evidence type="ECO:0000256" key="9">
    <source>
        <dbReference type="ARBA" id="ARBA00023098"/>
    </source>
</evidence>
<dbReference type="PANTHER" id="PTHR43612:SF3">
    <property type="entry name" value="TRIFUNCTIONAL ENZYME SUBUNIT ALPHA, MITOCHONDRIAL"/>
    <property type="match status" value="1"/>
</dbReference>
<dbReference type="PANTHER" id="PTHR43612">
    <property type="entry name" value="TRIFUNCTIONAL ENZYME SUBUNIT ALPHA"/>
    <property type="match status" value="1"/>
</dbReference>
<dbReference type="Pfam" id="PF02737">
    <property type="entry name" value="3HCDH_N"/>
    <property type="match status" value="1"/>
</dbReference>
<keyword evidence="8" id="KW-0520">NAD</keyword>
<dbReference type="Gene3D" id="3.90.226.10">
    <property type="entry name" value="2-enoyl-CoA Hydratase, Chain A, domain 1"/>
    <property type="match status" value="1"/>
</dbReference>
<dbReference type="PROSITE" id="PS00067">
    <property type="entry name" value="3HCDH"/>
    <property type="match status" value="1"/>
</dbReference>
<dbReference type="GO" id="GO:0004300">
    <property type="term" value="F:enoyl-CoA hydratase activity"/>
    <property type="evidence" value="ECO:0007669"/>
    <property type="project" value="UniProtKB-EC"/>
</dbReference>
<comment type="similarity">
    <text evidence="3">In the N-terminal section; belongs to the enoyl-CoA hydratase/isomerase family.</text>
</comment>
<dbReference type="SUPFAM" id="SSF51735">
    <property type="entry name" value="NAD(P)-binding Rossmann-fold domains"/>
    <property type="match status" value="1"/>
</dbReference>
<sequence length="733" mass="79054">MSDGFKHMTVERDARGVATVWLDVQGYPLNVFSDEVLDELGRVVGEFEREMPKVVVFRSRKASGFLAGADVRRIRQIATPDEARMAVDLGRNLFDRVENLTCPTVAVIHGPCLGGGLEFVLACRHRIARDDSSTRLGLPEVQLGLLPGWGGTQRLPRLVGLRTGLRLILESRKLSASEALAVGLVDLTAPPDDFETAVGAFVADRLAGKPLSSRHKGLTARLEETAIGRKAIGWAVRRTIRSRGRDYPALPAALNAVEEGFRSRASGFAAEREAFSRLLFTDTARNLIDLFFQREKAGKAATWVTGGTGDVPAVRKVAVLGGGIMGAGIAQLALVSGYEVVVKEINADLAAAGLKRVTDLTNEAVKKGVLDREVATERLRTVTATSEWAPVEGADLVIEAVIEKEKIKRDVFTELSTRLSPRALLTTNTSSLLVSRVCEPASGPDRVAGLHFFNPVHKMHLVEVVRGPDTSGATIAALVEFVRKLGKVPVVVNDGPGFLVNRILFPYLDEGVRLLLEGYSTETIDKAAVRFGMPMGPLELLDQVGIDVAAHVAKSLGVVAADPSPTPDRLTAMADRGWLGRKADRGFYEYRKGRRSHPTHWDEPAGSSHSHSDDAAAHPTGLTAVQRRLMYPMINEAARCLESATADAPWVIDFAMVLGTGFAPFRGGPLRAADAWGMGQVVSDLEQLSRTHGARFAPCSLLKEMTAEGRTFYAKPASVREQPVPAVSAAGPK</sequence>
<evidence type="ECO:0000256" key="8">
    <source>
        <dbReference type="ARBA" id="ARBA00023027"/>
    </source>
</evidence>
<dbReference type="Proteomes" id="UP000214646">
    <property type="component" value="Unassembled WGS sequence"/>
</dbReference>
<dbReference type="AlphaFoldDB" id="A0A225EDA7"/>
<dbReference type="Gene3D" id="1.10.1040.50">
    <property type="match status" value="1"/>
</dbReference>
<evidence type="ECO:0000256" key="1">
    <source>
        <dbReference type="ARBA" id="ARBA00005005"/>
    </source>
</evidence>
<comment type="caution">
    <text evidence="16">The sequence shown here is derived from an EMBL/GenBank/DDBJ whole genome shotgun (WGS) entry which is preliminary data.</text>
</comment>
<dbReference type="FunFam" id="3.40.50.720:FF:000009">
    <property type="entry name" value="Fatty oxidation complex, alpha subunit"/>
    <property type="match status" value="1"/>
</dbReference>